<dbReference type="SUPFAM" id="SSF52833">
    <property type="entry name" value="Thioredoxin-like"/>
    <property type="match status" value="1"/>
</dbReference>
<feature type="domain" description="DSBA-like thioredoxin" evidence="1">
    <location>
        <begin position="3"/>
        <end position="205"/>
    </location>
</feature>
<evidence type="ECO:0000313" key="2">
    <source>
        <dbReference type="EMBL" id="KZE79817.1"/>
    </source>
</evidence>
<proteinExistence type="predicted"/>
<dbReference type="PANTHER" id="PTHR13887">
    <property type="entry name" value="GLUTATHIONE S-TRANSFERASE KAPPA"/>
    <property type="match status" value="1"/>
</dbReference>
<gene>
    <name evidence="2" type="ORF">AV926_11640</name>
</gene>
<dbReference type="GO" id="GO:0016491">
    <property type="term" value="F:oxidoreductase activity"/>
    <property type="evidence" value="ECO:0007669"/>
    <property type="project" value="InterPro"/>
</dbReference>
<name>A0A165RYF9_9FLAO</name>
<dbReference type="Proteomes" id="UP000076630">
    <property type="component" value="Unassembled WGS sequence"/>
</dbReference>
<comment type="caution">
    <text evidence="2">The sequence shown here is derived from an EMBL/GenBank/DDBJ whole genome shotgun (WGS) entry which is preliminary data.</text>
</comment>
<dbReference type="InterPro" id="IPR001853">
    <property type="entry name" value="DSBA-like_thioredoxin_dom"/>
</dbReference>
<reference evidence="2 3" key="1">
    <citation type="submission" date="2016-01" db="EMBL/GenBank/DDBJ databases">
        <title>Whole genome sequencing of Myroides marinus L41.</title>
        <authorList>
            <person name="Hong K.W."/>
        </authorList>
    </citation>
    <scope>NUCLEOTIDE SEQUENCE [LARGE SCALE GENOMIC DNA]</scope>
    <source>
        <strain evidence="2 3">L41</strain>
    </source>
</reference>
<keyword evidence="3" id="KW-1185">Reference proteome</keyword>
<evidence type="ECO:0000313" key="3">
    <source>
        <dbReference type="Proteomes" id="UP000076630"/>
    </source>
</evidence>
<dbReference type="Pfam" id="PF01323">
    <property type="entry name" value="DSBA"/>
    <property type="match status" value="1"/>
</dbReference>
<dbReference type="RefSeq" id="WP_038986118.1">
    <property type="nucleotide sequence ID" value="NZ_JWJO01000021.1"/>
</dbReference>
<protein>
    <submittedName>
        <fullName evidence="2">Disulfide bond formation protein DsbA</fullName>
    </submittedName>
</protein>
<dbReference type="Gene3D" id="3.40.30.10">
    <property type="entry name" value="Glutaredoxin"/>
    <property type="match status" value="1"/>
</dbReference>
<sequence>MKVEIWSDVMCPFCYVGKKNFENALVQLPFKDKIEVEWKSFQLDPDLPVEGLDMSTAAYLAKRKGMPEQQIQGMMDNLQQAGKAVGIDFKQDQSIPVNTIRAHRLSHFAQSHGKGNEMEEALFLAHFTDGKNVGDIEVLVGLAEQVGLNAAEVRAFLATDEKVDEVTADITEARALGISGVPFFVLDRKYGVSGAQPTEAFVEALTQAFQESQPQFEMKGNSDAGACGPEGCEI</sequence>
<evidence type="ECO:0000259" key="1">
    <source>
        <dbReference type="Pfam" id="PF01323"/>
    </source>
</evidence>
<dbReference type="OrthoDB" id="9799122at2"/>
<dbReference type="EMBL" id="LQNU01000059">
    <property type="protein sequence ID" value="KZE79817.1"/>
    <property type="molecule type" value="Genomic_DNA"/>
</dbReference>
<dbReference type="InterPro" id="IPR036249">
    <property type="entry name" value="Thioredoxin-like_sf"/>
</dbReference>
<dbReference type="PANTHER" id="PTHR13887:SF41">
    <property type="entry name" value="THIOREDOXIN SUPERFAMILY PROTEIN"/>
    <property type="match status" value="1"/>
</dbReference>
<accession>A0A165RYF9</accession>
<organism evidence="2 3">
    <name type="scientific">Myroides marinus</name>
    <dbReference type="NCBI Taxonomy" id="703342"/>
    <lineage>
        <taxon>Bacteria</taxon>
        <taxon>Pseudomonadati</taxon>
        <taxon>Bacteroidota</taxon>
        <taxon>Flavobacteriia</taxon>
        <taxon>Flavobacteriales</taxon>
        <taxon>Flavobacteriaceae</taxon>
        <taxon>Myroides</taxon>
    </lineage>
</organism>
<dbReference type="CDD" id="cd03024">
    <property type="entry name" value="DsbA_FrnE"/>
    <property type="match status" value="1"/>
</dbReference>
<dbReference type="AlphaFoldDB" id="A0A165RYF9"/>